<organism evidence="1 2">
    <name type="scientific">Azospirillum cavernae</name>
    <dbReference type="NCBI Taxonomy" id="2320860"/>
    <lineage>
        <taxon>Bacteria</taxon>
        <taxon>Pseudomonadati</taxon>
        <taxon>Pseudomonadota</taxon>
        <taxon>Alphaproteobacteria</taxon>
        <taxon>Rhodospirillales</taxon>
        <taxon>Azospirillaceae</taxon>
        <taxon>Azospirillum</taxon>
    </lineage>
</organism>
<dbReference type="Proteomes" id="UP000283458">
    <property type="component" value="Unassembled WGS sequence"/>
</dbReference>
<keyword evidence="2" id="KW-1185">Reference proteome</keyword>
<dbReference type="EMBL" id="QYUL01000002">
    <property type="protein sequence ID" value="RJF81973.1"/>
    <property type="molecule type" value="Genomic_DNA"/>
</dbReference>
<reference evidence="1 2" key="1">
    <citation type="submission" date="2018-09" db="EMBL/GenBank/DDBJ databases">
        <authorList>
            <person name="Zhu H."/>
        </authorList>
    </citation>
    <scope>NUCLEOTIDE SEQUENCE [LARGE SCALE GENOMIC DNA]</scope>
    <source>
        <strain evidence="1 2">K2W22B-5</strain>
    </source>
</reference>
<accession>A0A418VXS1</accession>
<gene>
    <name evidence="1" type="ORF">D3877_17955</name>
</gene>
<sequence length="90" mass="9189">MVSGIAQTSLAATGRPLRSASGIARLTRSSRGAGRRVAMLEIGGSLGFGLGLGEMDAPGILDRQHGPEVGVARPDIDQMHVRAVQPLGSA</sequence>
<evidence type="ECO:0000313" key="1">
    <source>
        <dbReference type="EMBL" id="RJF81973.1"/>
    </source>
</evidence>
<proteinExistence type="predicted"/>
<name>A0A418VXS1_9PROT</name>
<evidence type="ECO:0000313" key="2">
    <source>
        <dbReference type="Proteomes" id="UP000283458"/>
    </source>
</evidence>
<comment type="caution">
    <text evidence="1">The sequence shown here is derived from an EMBL/GenBank/DDBJ whole genome shotgun (WGS) entry which is preliminary data.</text>
</comment>
<protein>
    <submittedName>
        <fullName evidence="1">Uncharacterized protein</fullName>
    </submittedName>
</protein>
<dbReference type="AlphaFoldDB" id="A0A418VXS1"/>